<keyword evidence="3 8" id="KW-0808">Transferase</keyword>
<dbReference type="InterPro" id="IPR004563">
    <property type="entry name" value="Apolipo_AcylTrfase"/>
</dbReference>
<feature type="region of interest" description="Disordered" evidence="9">
    <location>
        <begin position="1"/>
        <end position="20"/>
    </location>
</feature>
<accession>A0A8J3CJW1</accession>
<dbReference type="EC" id="2.3.1.269" evidence="8"/>
<dbReference type="InterPro" id="IPR036526">
    <property type="entry name" value="C-N_Hydrolase_sf"/>
</dbReference>
<dbReference type="Pfam" id="PF00795">
    <property type="entry name" value="CN_hydrolase"/>
    <property type="match status" value="1"/>
</dbReference>
<dbReference type="InterPro" id="IPR003010">
    <property type="entry name" value="C-N_Hydrolase"/>
</dbReference>
<evidence type="ECO:0000256" key="9">
    <source>
        <dbReference type="SAM" id="MobiDB-lite"/>
    </source>
</evidence>
<protein>
    <recommendedName>
        <fullName evidence="8">Apolipoprotein N-acyltransferase</fullName>
        <shortName evidence="8">ALP N-acyltransferase</shortName>
        <ecNumber evidence="8">2.3.1.269</ecNumber>
    </recommendedName>
</protein>
<feature type="transmembrane region" description="Helical" evidence="8">
    <location>
        <begin position="51"/>
        <end position="68"/>
    </location>
</feature>
<evidence type="ECO:0000256" key="8">
    <source>
        <dbReference type="HAMAP-Rule" id="MF_01148"/>
    </source>
</evidence>
<evidence type="ECO:0000256" key="5">
    <source>
        <dbReference type="ARBA" id="ARBA00022989"/>
    </source>
</evidence>
<evidence type="ECO:0000256" key="4">
    <source>
        <dbReference type="ARBA" id="ARBA00022692"/>
    </source>
</evidence>
<dbReference type="Gene3D" id="3.60.110.10">
    <property type="entry name" value="Carbon-nitrogen hydrolase"/>
    <property type="match status" value="1"/>
</dbReference>
<dbReference type="GO" id="GO:0042158">
    <property type="term" value="P:lipoprotein biosynthetic process"/>
    <property type="evidence" value="ECO:0007669"/>
    <property type="project" value="UniProtKB-UniRule"/>
</dbReference>
<comment type="pathway">
    <text evidence="8">Protein modification; lipoprotein biosynthesis (N-acyl transfer).</text>
</comment>
<keyword evidence="2 8" id="KW-1003">Cell membrane</keyword>
<dbReference type="RefSeq" id="WP_229686815.1">
    <property type="nucleotide sequence ID" value="NZ_BMMK01000042.1"/>
</dbReference>
<dbReference type="Proteomes" id="UP000637578">
    <property type="component" value="Unassembled WGS sequence"/>
</dbReference>
<dbReference type="HAMAP" id="MF_01148">
    <property type="entry name" value="Lnt"/>
    <property type="match status" value="1"/>
</dbReference>
<feature type="domain" description="CN hydrolase" evidence="10">
    <location>
        <begin position="238"/>
        <end position="491"/>
    </location>
</feature>
<reference evidence="11" key="2">
    <citation type="submission" date="2020-09" db="EMBL/GenBank/DDBJ databases">
        <authorList>
            <person name="Sun Q."/>
            <person name="Zhou Y."/>
        </authorList>
    </citation>
    <scope>NUCLEOTIDE SEQUENCE</scope>
    <source>
        <strain evidence="11">CGMCC 4.5737</strain>
    </source>
</reference>
<keyword evidence="6 8" id="KW-0472">Membrane</keyword>
<feature type="compositionally biased region" description="Low complexity" evidence="9">
    <location>
        <begin position="1"/>
        <end position="15"/>
    </location>
</feature>
<dbReference type="Pfam" id="PF20154">
    <property type="entry name" value="LNT_N"/>
    <property type="match status" value="1"/>
</dbReference>
<sequence length="547" mass="57430">MAAPTLTPQQPAADPTRTRRRRLPGRATWARLAAAAAGGVTLFLSFPPRSLWWLAPVGIALFGLAVYGRRARAGFGYGTLFGAAFLLPLLWWVGVYVGSLAPLALGGVEALFFGLVGAGVAATSRLPGAPVWAAAMWVAGEAARSRVPFGGFPWAKLAFGQPEGAFLPLVALGGTALVGFAITLCGFGAAALVRRLATRPRRPAWRTAVLPALAVVLPVLAGAASWPLVRTDAEAGTATAALIQGNVPRAGLEFNAQRRAVLDNHARRTEQLAADVRAGRVPQPDFVIWPENSSDIDPFRNADAYAVIDQAVRAVNAPTALGAVLVASGGKSRNTVLQWDPGTGPVDTYTKRQLQPFGETMPLREFVRLFSPEVDRVGWEFTPGHEARSFTMGPARVGLATCYEVAFDNRVTDTVRSGAQVLAVPTNNATFGVTDMTYQQLAMSRVRAVEHGRTVLVAATSGVSAVVLPDGTVQHHTGLFTADALVAQVPLRTTATLATRVGALPEWTLSALAMAALGWVVACALLRRPTGAPRAGTAATAGDSTTD</sequence>
<keyword evidence="12" id="KW-1185">Reference proteome</keyword>
<dbReference type="EMBL" id="BMMK01000042">
    <property type="protein sequence ID" value="GGM78768.1"/>
    <property type="molecule type" value="Genomic_DNA"/>
</dbReference>
<comment type="subcellular location">
    <subcellularLocation>
        <location evidence="1 8">Cell membrane</location>
        <topology evidence="1 8">Multi-pass membrane protein</topology>
    </subcellularLocation>
</comment>
<feature type="transmembrane region" description="Helical" evidence="8">
    <location>
        <begin position="165"/>
        <end position="193"/>
    </location>
</feature>
<evidence type="ECO:0000259" key="10">
    <source>
        <dbReference type="PROSITE" id="PS50263"/>
    </source>
</evidence>
<dbReference type="PROSITE" id="PS50263">
    <property type="entry name" value="CN_HYDROLASE"/>
    <property type="match status" value="1"/>
</dbReference>
<evidence type="ECO:0000256" key="1">
    <source>
        <dbReference type="ARBA" id="ARBA00004651"/>
    </source>
</evidence>
<dbReference type="NCBIfam" id="TIGR00546">
    <property type="entry name" value="lnt"/>
    <property type="match status" value="1"/>
</dbReference>
<keyword evidence="7 8" id="KW-0012">Acyltransferase</keyword>
<evidence type="ECO:0000256" key="2">
    <source>
        <dbReference type="ARBA" id="ARBA00022475"/>
    </source>
</evidence>
<feature type="transmembrane region" description="Helical" evidence="8">
    <location>
        <begin position="75"/>
        <end position="94"/>
    </location>
</feature>
<comment type="similarity">
    <text evidence="8">Belongs to the CN hydrolase family. Apolipoprotein N-acyltransferase subfamily.</text>
</comment>
<keyword evidence="5 8" id="KW-1133">Transmembrane helix</keyword>
<evidence type="ECO:0000256" key="7">
    <source>
        <dbReference type="ARBA" id="ARBA00023315"/>
    </source>
</evidence>
<proteinExistence type="inferred from homology"/>
<feature type="transmembrane region" description="Helical" evidence="8">
    <location>
        <begin position="129"/>
        <end position="145"/>
    </location>
</feature>
<feature type="transmembrane region" description="Helical" evidence="8">
    <location>
        <begin position="100"/>
        <end position="122"/>
    </location>
</feature>
<dbReference type="CDD" id="cd07571">
    <property type="entry name" value="ALP_N-acyl_transferase"/>
    <property type="match status" value="1"/>
</dbReference>
<evidence type="ECO:0000256" key="3">
    <source>
        <dbReference type="ARBA" id="ARBA00022679"/>
    </source>
</evidence>
<dbReference type="InterPro" id="IPR045378">
    <property type="entry name" value="LNT_N"/>
</dbReference>
<comment type="catalytic activity">
    <reaction evidence="8">
        <text>N-terminal S-1,2-diacyl-sn-glyceryl-L-cysteinyl-[lipoprotein] + a glycerophospholipid = N-acyl-S-1,2-diacyl-sn-glyceryl-L-cysteinyl-[lipoprotein] + a 2-acyl-sn-glycero-3-phospholipid + H(+)</text>
        <dbReference type="Rhea" id="RHEA:48228"/>
        <dbReference type="Rhea" id="RHEA-COMP:14681"/>
        <dbReference type="Rhea" id="RHEA-COMP:14684"/>
        <dbReference type="ChEBI" id="CHEBI:15378"/>
        <dbReference type="ChEBI" id="CHEBI:136912"/>
        <dbReference type="ChEBI" id="CHEBI:140656"/>
        <dbReference type="ChEBI" id="CHEBI:140657"/>
        <dbReference type="ChEBI" id="CHEBI:140660"/>
        <dbReference type="EC" id="2.3.1.269"/>
    </reaction>
</comment>
<keyword evidence="4 8" id="KW-0812">Transmembrane</keyword>
<dbReference type="UniPathway" id="UPA00666"/>
<evidence type="ECO:0000256" key="6">
    <source>
        <dbReference type="ARBA" id="ARBA00023136"/>
    </source>
</evidence>
<evidence type="ECO:0000313" key="12">
    <source>
        <dbReference type="Proteomes" id="UP000637578"/>
    </source>
</evidence>
<dbReference type="SUPFAM" id="SSF56317">
    <property type="entry name" value="Carbon-nitrogen hydrolase"/>
    <property type="match status" value="1"/>
</dbReference>
<feature type="transmembrane region" description="Helical" evidence="8">
    <location>
        <begin position="27"/>
        <end position="45"/>
    </location>
</feature>
<dbReference type="GO" id="GO:0016410">
    <property type="term" value="F:N-acyltransferase activity"/>
    <property type="evidence" value="ECO:0007669"/>
    <property type="project" value="UniProtKB-UniRule"/>
</dbReference>
<organism evidence="11 12">
    <name type="scientific">Longimycelium tulufanense</name>
    <dbReference type="NCBI Taxonomy" id="907463"/>
    <lineage>
        <taxon>Bacteria</taxon>
        <taxon>Bacillati</taxon>
        <taxon>Actinomycetota</taxon>
        <taxon>Actinomycetes</taxon>
        <taxon>Pseudonocardiales</taxon>
        <taxon>Pseudonocardiaceae</taxon>
        <taxon>Longimycelium</taxon>
    </lineage>
</organism>
<evidence type="ECO:0000313" key="11">
    <source>
        <dbReference type="EMBL" id="GGM78768.1"/>
    </source>
</evidence>
<gene>
    <name evidence="8 11" type="primary">lnt</name>
    <name evidence="11" type="ORF">GCM10012275_56730</name>
</gene>
<dbReference type="AlphaFoldDB" id="A0A8J3CJW1"/>
<comment type="caution">
    <text evidence="11">The sequence shown here is derived from an EMBL/GenBank/DDBJ whole genome shotgun (WGS) entry which is preliminary data.</text>
</comment>
<reference evidence="11" key="1">
    <citation type="journal article" date="2014" name="Int. J. Syst. Evol. Microbiol.">
        <title>Complete genome sequence of Corynebacterium casei LMG S-19264T (=DSM 44701T), isolated from a smear-ripened cheese.</title>
        <authorList>
            <consortium name="US DOE Joint Genome Institute (JGI-PGF)"/>
            <person name="Walter F."/>
            <person name="Albersmeier A."/>
            <person name="Kalinowski J."/>
            <person name="Ruckert C."/>
        </authorList>
    </citation>
    <scope>NUCLEOTIDE SEQUENCE</scope>
    <source>
        <strain evidence="11">CGMCC 4.5737</strain>
    </source>
</reference>
<feature type="transmembrane region" description="Helical" evidence="8">
    <location>
        <begin position="205"/>
        <end position="229"/>
    </location>
</feature>
<dbReference type="PANTHER" id="PTHR38686">
    <property type="entry name" value="APOLIPOPROTEIN N-ACYLTRANSFERASE"/>
    <property type="match status" value="1"/>
</dbReference>
<dbReference type="PANTHER" id="PTHR38686:SF1">
    <property type="entry name" value="APOLIPOPROTEIN N-ACYLTRANSFERASE"/>
    <property type="match status" value="1"/>
</dbReference>
<dbReference type="GO" id="GO:0005886">
    <property type="term" value="C:plasma membrane"/>
    <property type="evidence" value="ECO:0007669"/>
    <property type="project" value="UniProtKB-SubCell"/>
</dbReference>
<comment type="function">
    <text evidence="8">Catalyzes the phospholipid dependent N-acylation of the N-terminal cysteine of apolipoprotein, the last step in lipoprotein maturation.</text>
</comment>
<name>A0A8J3CJW1_9PSEU</name>